<evidence type="ECO:0000313" key="1">
    <source>
        <dbReference type="EMBL" id="KIJ98410.1"/>
    </source>
</evidence>
<gene>
    <name evidence="1" type="ORF">K443DRAFT_210829</name>
</gene>
<name>A0A0C9WZV5_9AGAR</name>
<proteinExistence type="predicted"/>
<reference evidence="2" key="2">
    <citation type="submission" date="2015-01" db="EMBL/GenBank/DDBJ databases">
        <title>Evolutionary Origins and Diversification of the Mycorrhizal Mutualists.</title>
        <authorList>
            <consortium name="DOE Joint Genome Institute"/>
            <consortium name="Mycorrhizal Genomics Consortium"/>
            <person name="Kohler A."/>
            <person name="Kuo A."/>
            <person name="Nagy L.G."/>
            <person name="Floudas D."/>
            <person name="Copeland A."/>
            <person name="Barry K.W."/>
            <person name="Cichocki N."/>
            <person name="Veneault-Fourrey C."/>
            <person name="LaButti K."/>
            <person name="Lindquist E.A."/>
            <person name="Lipzen A."/>
            <person name="Lundell T."/>
            <person name="Morin E."/>
            <person name="Murat C."/>
            <person name="Riley R."/>
            <person name="Ohm R."/>
            <person name="Sun H."/>
            <person name="Tunlid A."/>
            <person name="Henrissat B."/>
            <person name="Grigoriev I.V."/>
            <person name="Hibbett D.S."/>
            <person name="Martin F."/>
        </authorList>
    </citation>
    <scope>NUCLEOTIDE SEQUENCE [LARGE SCALE GENOMIC DNA]</scope>
    <source>
        <strain evidence="2">LaAM-08-1</strain>
    </source>
</reference>
<reference evidence="1 2" key="1">
    <citation type="submission" date="2014-04" db="EMBL/GenBank/DDBJ databases">
        <authorList>
            <consortium name="DOE Joint Genome Institute"/>
            <person name="Kuo A."/>
            <person name="Kohler A."/>
            <person name="Nagy L.G."/>
            <person name="Floudas D."/>
            <person name="Copeland A."/>
            <person name="Barry K.W."/>
            <person name="Cichocki N."/>
            <person name="Veneault-Fourrey C."/>
            <person name="LaButti K."/>
            <person name="Lindquist E.A."/>
            <person name="Lipzen A."/>
            <person name="Lundell T."/>
            <person name="Morin E."/>
            <person name="Murat C."/>
            <person name="Sun H."/>
            <person name="Tunlid A."/>
            <person name="Henrissat B."/>
            <person name="Grigoriev I.V."/>
            <person name="Hibbett D.S."/>
            <person name="Martin F."/>
            <person name="Nordberg H.P."/>
            <person name="Cantor M.N."/>
            <person name="Hua S.X."/>
        </authorList>
    </citation>
    <scope>NUCLEOTIDE SEQUENCE [LARGE SCALE GENOMIC DNA]</scope>
    <source>
        <strain evidence="1 2">LaAM-08-1</strain>
    </source>
</reference>
<sequence>MTKPFAVIARMPTGCDGGAAGGKGLEGWLWMGRIRWANTGVVKALLNLSLMMARGGQCFVP</sequence>
<dbReference type="Proteomes" id="UP000054477">
    <property type="component" value="Unassembled WGS sequence"/>
</dbReference>
<dbReference type="HOGENOM" id="CLU_2922936_0_0_1"/>
<dbReference type="EMBL" id="KN838670">
    <property type="protein sequence ID" value="KIJ98410.1"/>
    <property type="molecule type" value="Genomic_DNA"/>
</dbReference>
<keyword evidence="2" id="KW-1185">Reference proteome</keyword>
<dbReference type="AlphaFoldDB" id="A0A0C9WZV5"/>
<organism evidence="1 2">
    <name type="scientific">Laccaria amethystina LaAM-08-1</name>
    <dbReference type="NCBI Taxonomy" id="1095629"/>
    <lineage>
        <taxon>Eukaryota</taxon>
        <taxon>Fungi</taxon>
        <taxon>Dikarya</taxon>
        <taxon>Basidiomycota</taxon>
        <taxon>Agaricomycotina</taxon>
        <taxon>Agaricomycetes</taxon>
        <taxon>Agaricomycetidae</taxon>
        <taxon>Agaricales</taxon>
        <taxon>Agaricineae</taxon>
        <taxon>Hydnangiaceae</taxon>
        <taxon>Laccaria</taxon>
    </lineage>
</organism>
<accession>A0A0C9WZV5</accession>
<evidence type="ECO:0000313" key="2">
    <source>
        <dbReference type="Proteomes" id="UP000054477"/>
    </source>
</evidence>
<protein>
    <submittedName>
        <fullName evidence="1">Unplaced genomic scaffold K443scaffold_135, whole genome shotgun sequence</fullName>
    </submittedName>
</protein>